<evidence type="ECO:0000256" key="9">
    <source>
        <dbReference type="PROSITE-ProRule" id="PRU00267"/>
    </source>
</evidence>
<comment type="caution">
    <text evidence="12">The sequence shown here is derived from an EMBL/GenBank/DDBJ whole genome shotgun (WGS) entry which is preliminary data.</text>
</comment>
<dbReference type="InterPro" id="IPR009071">
    <property type="entry name" value="HMG_box_dom"/>
</dbReference>
<dbReference type="FunFam" id="1.10.30.10:FF:000001">
    <property type="entry name" value="transcription factor 7 isoform X2"/>
    <property type="match status" value="1"/>
</dbReference>
<proteinExistence type="inferred from homology"/>
<dbReference type="GO" id="GO:0000981">
    <property type="term" value="F:DNA-binding transcription factor activity, RNA polymerase II-specific"/>
    <property type="evidence" value="ECO:0007669"/>
    <property type="project" value="TreeGrafter"/>
</dbReference>
<dbReference type="PANTHER" id="PTHR10373:SF25">
    <property type="entry name" value="TRANSCRIPTION FACTOR 7-LIKE 1"/>
    <property type="match status" value="1"/>
</dbReference>
<feature type="DNA-binding region" description="HMG box" evidence="9">
    <location>
        <begin position="71"/>
        <end position="139"/>
    </location>
</feature>
<dbReference type="GO" id="GO:0000785">
    <property type="term" value="C:chromatin"/>
    <property type="evidence" value="ECO:0007669"/>
    <property type="project" value="TreeGrafter"/>
</dbReference>
<evidence type="ECO:0000256" key="2">
    <source>
        <dbReference type="ARBA" id="ARBA00006569"/>
    </source>
</evidence>
<dbReference type="InterPro" id="IPR036910">
    <property type="entry name" value="HMG_box_dom_sf"/>
</dbReference>
<keyword evidence="5 9" id="KW-0238">DNA-binding</keyword>
<keyword evidence="6" id="KW-0010">Activator</keyword>
<evidence type="ECO:0000256" key="6">
    <source>
        <dbReference type="ARBA" id="ARBA00023159"/>
    </source>
</evidence>
<keyword evidence="4" id="KW-0805">Transcription regulation</keyword>
<dbReference type="GO" id="GO:0060070">
    <property type="term" value="P:canonical Wnt signaling pathway"/>
    <property type="evidence" value="ECO:0007669"/>
    <property type="project" value="TreeGrafter"/>
</dbReference>
<reference evidence="12" key="1">
    <citation type="submission" date="2023-06" db="EMBL/GenBank/DDBJ databases">
        <title>Reference genome for the Northern bat (Eptesicus nilssonii), a most northern bat species.</title>
        <authorList>
            <person name="Laine V.N."/>
            <person name="Pulliainen A.T."/>
            <person name="Lilley T.M."/>
        </authorList>
    </citation>
    <scope>NUCLEOTIDE SEQUENCE</scope>
    <source>
        <strain evidence="12">BLF_Eptnil</strain>
        <tissue evidence="12">Kidney</tissue>
    </source>
</reference>
<feature type="compositionally biased region" description="Low complexity" evidence="10">
    <location>
        <begin position="301"/>
        <end position="320"/>
    </location>
</feature>
<dbReference type="EMBL" id="JAULJE010000017">
    <property type="protein sequence ID" value="KAK1332907.1"/>
    <property type="molecule type" value="Genomic_DNA"/>
</dbReference>
<evidence type="ECO:0000256" key="3">
    <source>
        <dbReference type="ARBA" id="ARBA00022687"/>
    </source>
</evidence>
<keyword evidence="13" id="KW-1185">Reference proteome</keyword>
<evidence type="ECO:0000256" key="4">
    <source>
        <dbReference type="ARBA" id="ARBA00023015"/>
    </source>
</evidence>
<dbReference type="Pfam" id="PF00505">
    <property type="entry name" value="HMG_box"/>
    <property type="match status" value="1"/>
</dbReference>
<evidence type="ECO:0000256" key="8">
    <source>
        <dbReference type="ARBA" id="ARBA00023242"/>
    </source>
</evidence>
<dbReference type="PANTHER" id="PTHR10373">
    <property type="entry name" value="TRANSCRIPTION FACTOR 7 FAMILY MEMBER"/>
    <property type="match status" value="1"/>
</dbReference>
<dbReference type="CDD" id="cd21996">
    <property type="entry name" value="HMG-box_TCF7-like"/>
    <property type="match status" value="1"/>
</dbReference>
<comment type="similarity">
    <text evidence="2">Belongs to the TCF/LEF family.</text>
</comment>
<sequence>MNASMSSLVSSRFSPHMVAPAHPGLPTSGIPHPAIVSPIVKQEPAPPSLSPAVSAKSPVTVKKEEEKKPHVKKPLNAFMLYMKEMRAKVVAECTLKESAAINQILGRKWHNLSREEQAKYYELARKERQLHSQLYPTWSARDNYGKKKKRKREKQLSQTQSQQQVHEAEGESPGAAASSLCLPLSQLHRLRMTLHRVDTVTVLGNSRLSRAPASCAHAGITVILVLEMTSEEPGKFRDWIPALSHFGPWELWNALQLRLIGGLGPEISALASKSKKPCVQYLPPEKPCDSPASSHGSMLDSPATPSAALASPAAPAATHSEQAQPLSLTTKPEARAQLALHSAAFLSAKAAATSSGQMGSQPPLLSRPLPLGSMPTALLTSPPSFPATLHAHQALPVLQAQPLSLVTKSAH</sequence>
<accession>A0AA40HL89</accession>
<dbReference type="Proteomes" id="UP001177744">
    <property type="component" value="Unassembled WGS sequence"/>
</dbReference>
<feature type="domain" description="HMG box" evidence="11">
    <location>
        <begin position="71"/>
        <end position="139"/>
    </location>
</feature>
<feature type="region of interest" description="Disordered" evidence="10">
    <location>
        <begin position="141"/>
        <end position="174"/>
    </location>
</feature>
<dbReference type="GO" id="GO:0000978">
    <property type="term" value="F:RNA polymerase II cis-regulatory region sequence-specific DNA binding"/>
    <property type="evidence" value="ECO:0007669"/>
    <property type="project" value="TreeGrafter"/>
</dbReference>
<dbReference type="SMART" id="SM00398">
    <property type="entry name" value="HMG"/>
    <property type="match status" value="1"/>
</dbReference>
<organism evidence="12 13">
    <name type="scientific">Cnephaeus nilssonii</name>
    <name type="common">Northern bat</name>
    <name type="synonym">Eptesicus nilssonii</name>
    <dbReference type="NCBI Taxonomy" id="3371016"/>
    <lineage>
        <taxon>Eukaryota</taxon>
        <taxon>Metazoa</taxon>
        <taxon>Chordata</taxon>
        <taxon>Craniata</taxon>
        <taxon>Vertebrata</taxon>
        <taxon>Euteleostomi</taxon>
        <taxon>Mammalia</taxon>
        <taxon>Eutheria</taxon>
        <taxon>Laurasiatheria</taxon>
        <taxon>Chiroptera</taxon>
        <taxon>Yangochiroptera</taxon>
        <taxon>Vespertilionidae</taxon>
        <taxon>Cnephaeus</taxon>
    </lineage>
</organism>
<evidence type="ECO:0000256" key="5">
    <source>
        <dbReference type="ARBA" id="ARBA00023125"/>
    </source>
</evidence>
<dbReference type="AlphaFoldDB" id="A0AA40HL89"/>
<keyword evidence="7" id="KW-0804">Transcription</keyword>
<evidence type="ECO:0000256" key="7">
    <source>
        <dbReference type="ARBA" id="ARBA00023163"/>
    </source>
</evidence>
<dbReference type="SUPFAM" id="SSF47095">
    <property type="entry name" value="HMG-box"/>
    <property type="match status" value="1"/>
</dbReference>
<evidence type="ECO:0000313" key="12">
    <source>
        <dbReference type="EMBL" id="KAK1332907.1"/>
    </source>
</evidence>
<dbReference type="InterPro" id="IPR024940">
    <property type="entry name" value="TCF/LEF"/>
</dbReference>
<feature type="compositionally biased region" description="Low complexity" evidence="10">
    <location>
        <begin position="50"/>
        <end position="60"/>
    </location>
</feature>
<evidence type="ECO:0000256" key="1">
    <source>
        <dbReference type="ARBA" id="ARBA00004123"/>
    </source>
</evidence>
<evidence type="ECO:0000313" key="13">
    <source>
        <dbReference type="Proteomes" id="UP001177744"/>
    </source>
</evidence>
<keyword evidence="8 9" id="KW-0539">Nucleus</keyword>
<name>A0AA40HL89_CNENI</name>
<gene>
    <name evidence="12" type="ORF">QTO34_006438</name>
</gene>
<dbReference type="Gene3D" id="1.10.30.10">
    <property type="entry name" value="High mobility group box domain"/>
    <property type="match status" value="1"/>
</dbReference>
<dbReference type="GO" id="GO:1990907">
    <property type="term" value="C:beta-catenin-TCF complex"/>
    <property type="evidence" value="ECO:0007669"/>
    <property type="project" value="TreeGrafter"/>
</dbReference>
<evidence type="ECO:0000256" key="10">
    <source>
        <dbReference type="SAM" id="MobiDB-lite"/>
    </source>
</evidence>
<evidence type="ECO:0000259" key="11">
    <source>
        <dbReference type="PROSITE" id="PS50118"/>
    </source>
</evidence>
<feature type="region of interest" description="Disordered" evidence="10">
    <location>
        <begin position="41"/>
        <end position="68"/>
    </location>
</feature>
<comment type="subcellular location">
    <subcellularLocation>
        <location evidence="1">Nucleus</location>
    </subcellularLocation>
</comment>
<feature type="region of interest" description="Disordered" evidence="10">
    <location>
        <begin position="282"/>
        <end position="328"/>
    </location>
</feature>
<dbReference type="PROSITE" id="PS50118">
    <property type="entry name" value="HMG_BOX_2"/>
    <property type="match status" value="1"/>
</dbReference>
<keyword evidence="3" id="KW-0879">Wnt signaling pathway</keyword>
<protein>
    <recommendedName>
        <fullName evidence="11">HMG box domain-containing protein</fullName>
    </recommendedName>
</protein>